<dbReference type="GO" id="GO:0016787">
    <property type="term" value="F:hydrolase activity"/>
    <property type="evidence" value="ECO:0007669"/>
    <property type="project" value="UniProtKB-KW"/>
</dbReference>
<sequence length="295" mass="32327">MGAVIAAVRQQSGRPAITYRQAGDRYVLAEYGDAELDLRLNFFAVGVLTGLAEDPPPGFVEAAPGLRSILVRFDPAVANRDAVVEHLQAVHDRQPEVSALTLPGRRVELPIAFDDSATRQAVHRYATTIRADAPYTEGGSNIAYVVEQNGLAGAEELYAAILGTEWWAAFTGFAPGLPFLFPLSGSTLNVPKYNPTRAWTPEGAVGIGGPCVAVYPVDSPGSYQLFGRTLPIYDLLGRNRAFRDDPFLIRAGDRVRFTRVDEDDLLRARRRVLDDSYSYHVEDAPFAVADYVAWR</sequence>
<organism evidence="5 6">
    <name type="scientific">Prauserella flavalba</name>
    <dbReference type="NCBI Taxonomy" id="1477506"/>
    <lineage>
        <taxon>Bacteria</taxon>
        <taxon>Bacillati</taxon>
        <taxon>Actinomycetota</taxon>
        <taxon>Actinomycetes</taxon>
        <taxon>Pseudonocardiales</taxon>
        <taxon>Pseudonocardiaceae</taxon>
        <taxon>Prauserella</taxon>
    </lineage>
</organism>
<evidence type="ECO:0000256" key="1">
    <source>
        <dbReference type="ARBA" id="ARBA00022741"/>
    </source>
</evidence>
<dbReference type="Gene3D" id="3.30.1360.40">
    <property type="match status" value="1"/>
</dbReference>
<dbReference type="InterPro" id="IPR029000">
    <property type="entry name" value="Cyclophilin-like_dom_sf"/>
</dbReference>
<keyword evidence="2" id="KW-0378">Hydrolase</keyword>
<name>A0A318LL08_9PSEU</name>
<dbReference type="InterPro" id="IPR003833">
    <property type="entry name" value="CT_C_D"/>
</dbReference>
<evidence type="ECO:0000256" key="2">
    <source>
        <dbReference type="ARBA" id="ARBA00022801"/>
    </source>
</evidence>
<dbReference type="RefSeq" id="WP_110335319.1">
    <property type="nucleotide sequence ID" value="NZ_MASU01000005.1"/>
</dbReference>
<dbReference type="SUPFAM" id="SSF160467">
    <property type="entry name" value="PH0987 N-terminal domain-like"/>
    <property type="match status" value="1"/>
</dbReference>
<accession>A0A318LL08</accession>
<gene>
    <name evidence="5" type="ORF">BA062_07185</name>
</gene>
<dbReference type="InterPro" id="IPR010016">
    <property type="entry name" value="PxpB"/>
</dbReference>
<comment type="caution">
    <text evidence="5">The sequence shown here is derived from an EMBL/GenBank/DDBJ whole genome shotgun (WGS) entry which is preliminary data.</text>
</comment>
<dbReference type="SMART" id="SM00796">
    <property type="entry name" value="AHS1"/>
    <property type="match status" value="1"/>
</dbReference>
<dbReference type="EMBL" id="MASU01000005">
    <property type="protein sequence ID" value="PXY35326.1"/>
    <property type="molecule type" value="Genomic_DNA"/>
</dbReference>
<dbReference type="GO" id="GO:0005524">
    <property type="term" value="F:ATP binding"/>
    <property type="evidence" value="ECO:0007669"/>
    <property type="project" value="UniProtKB-KW"/>
</dbReference>
<dbReference type="Gene3D" id="2.40.100.10">
    <property type="entry name" value="Cyclophilin-like"/>
    <property type="match status" value="1"/>
</dbReference>
<evidence type="ECO:0000256" key="3">
    <source>
        <dbReference type="ARBA" id="ARBA00022840"/>
    </source>
</evidence>
<keyword evidence="3" id="KW-0067">ATP-binding</keyword>
<feature type="domain" description="Carboxyltransferase" evidence="4">
    <location>
        <begin position="17"/>
        <end position="249"/>
    </location>
</feature>
<keyword evidence="6" id="KW-1185">Reference proteome</keyword>
<reference evidence="5 6" key="1">
    <citation type="submission" date="2016-07" db="EMBL/GenBank/DDBJ databases">
        <title>Draft genome sequence of Prauserella sp. YIM 121212, isolated from alkaline soil.</title>
        <authorList>
            <person name="Ruckert C."/>
            <person name="Albersmeier A."/>
            <person name="Jiang C.-L."/>
            <person name="Jiang Y."/>
            <person name="Kalinowski J."/>
            <person name="Schneider O."/>
            <person name="Winkler A."/>
            <person name="Zotchev S.B."/>
        </authorList>
    </citation>
    <scope>NUCLEOTIDE SEQUENCE [LARGE SCALE GENOMIC DNA]</scope>
    <source>
        <strain evidence="5 6">YIM 121212</strain>
    </source>
</reference>
<evidence type="ECO:0000259" key="4">
    <source>
        <dbReference type="SMART" id="SM00796"/>
    </source>
</evidence>
<dbReference type="PANTHER" id="PTHR34698">
    <property type="entry name" value="5-OXOPROLINASE SUBUNIT B"/>
    <property type="match status" value="1"/>
</dbReference>
<dbReference type="Proteomes" id="UP000247892">
    <property type="component" value="Unassembled WGS sequence"/>
</dbReference>
<proteinExistence type="predicted"/>
<keyword evidence="1" id="KW-0547">Nucleotide-binding</keyword>
<dbReference type="Pfam" id="PF02682">
    <property type="entry name" value="CT_C_D"/>
    <property type="match status" value="1"/>
</dbReference>
<dbReference type="PANTHER" id="PTHR34698:SF2">
    <property type="entry name" value="5-OXOPROLINASE SUBUNIT B"/>
    <property type="match status" value="1"/>
</dbReference>
<dbReference type="AlphaFoldDB" id="A0A318LL08"/>
<protein>
    <recommendedName>
        <fullName evidence="4">Carboxyltransferase domain-containing protein</fullName>
    </recommendedName>
</protein>
<dbReference type="OrthoDB" id="9760256at2"/>
<evidence type="ECO:0000313" key="5">
    <source>
        <dbReference type="EMBL" id="PXY35326.1"/>
    </source>
</evidence>
<evidence type="ECO:0000313" key="6">
    <source>
        <dbReference type="Proteomes" id="UP000247892"/>
    </source>
</evidence>
<dbReference type="SUPFAM" id="SSF50891">
    <property type="entry name" value="Cyclophilin-like"/>
    <property type="match status" value="1"/>
</dbReference>